<protein>
    <submittedName>
        <fullName evidence="3">Nuclear transport factor 2 family protein</fullName>
    </submittedName>
</protein>
<sequence>MNHLIIPILFLVSTSHLSAQANTEVYLFDLTMDAGMPLLSNPKNISNNHGYDNQPSFLDDNTVLFASTRSEQTDIKRFNIAGGSTSDWISNTPTGSEYSPLKIPGKNSISSIRLDLDGLQLLYEYNIPTGDSKPILPEAKVGYHVWHNEAMLVTSVLVENRMDMVLFDLAENTSQVLEKNVGRSFHKIPGTDLISFIAKSEEKWQIKSLNPDTKEISLIADTLFQSEDICWLNTNTILTGIGKTIYKFNTGNGNTWEKVVEFELDEINAISRIAVNPSGNRLAFVAEVSPIQIIDRQVKTFNSRDLFGFVSCYSPNVIVERFPNEPMYIGRDKMTENYDRFYQNTKDAKVEVVNRIRLGNTVIDEEISMVDGRKGHQVAIYEVENGFIASMRFIFPERETVDSESIVQTQLDAYNSGNLDAFMATYTDNIKLFNFPNDLREDNRNKMEESYGTFFKNNPDLHCELKNRIVIGNKVIDEEYVTFKDSIIRAVAIYEVENGKIAKVTFIR</sequence>
<dbReference type="Gene3D" id="3.10.450.50">
    <property type="match status" value="2"/>
</dbReference>
<feature type="domain" description="SnoaL-like" evidence="2">
    <location>
        <begin position="407"/>
        <end position="503"/>
    </location>
</feature>
<comment type="caution">
    <text evidence="3">The sequence shown here is derived from an EMBL/GenBank/DDBJ whole genome shotgun (WGS) entry which is preliminary data.</text>
</comment>
<dbReference type="EMBL" id="JAMFMA010000001">
    <property type="protein sequence ID" value="MCL6272954.1"/>
    <property type="molecule type" value="Genomic_DNA"/>
</dbReference>
<reference evidence="3 4" key="1">
    <citation type="submission" date="2022-05" db="EMBL/GenBank/DDBJ databases">
        <authorList>
            <person name="Park J.-S."/>
        </authorList>
    </citation>
    <scope>NUCLEOTIDE SEQUENCE [LARGE SCALE GENOMIC DNA]</scope>
    <source>
        <strain evidence="3 4">2012CJ35-5</strain>
    </source>
</reference>
<dbReference type="SUPFAM" id="SSF69322">
    <property type="entry name" value="Tricorn protease domain 2"/>
    <property type="match status" value="1"/>
</dbReference>
<keyword evidence="4" id="KW-1185">Reference proteome</keyword>
<evidence type="ECO:0000313" key="3">
    <source>
        <dbReference type="EMBL" id="MCL6272954.1"/>
    </source>
</evidence>
<keyword evidence="1" id="KW-0732">Signal</keyword>
<evidence type="ECO:0000256" key="1">
    <source>
        <dbReference type="SAM" id="SignalP"/>
    </source>
</evidence>
<feature type="domain" description="SnoaL-like" evidence="2">
    <location>
        <begin position="296"/>
        <end position="390"/>
    </location>
</feature>
<name>A0ABT0PNI9_9FLAO</name>
<dbReference type="Proteomes" id="UP001203607">
    <property type="component" value="Unassembled WGS sequence"/>
</dbReference>
<organism evidence="3 4">
    <name type="scientific">Flagellimonas spongiicola</name>
    <dbReference type="NCBI Taxonomy" id="2942208"/>
    <lineage>
        <taxon>Bacteria</taxon>
        <taxon>Pseudomonadati</taxon>
        <taxon>Bacteroidota</taxon>
        <taxon>Flavobacteriia</taxon>
        <taxon>Flavobacteriales</taxon>
        <taxon>Flavobacteriaceae</taxon>
        <taxon>Flagellimonas</taxon>
    </lineage>
</organism>
<gene>
    <name evidence="3" type="ORF">M3P19_02985</name>
</gene>
<proteinExistence type="predicted"/>
<dbReference type="Pfam" id="PF12680">
    <property type="entry name" value="SnoaL_2"/>
    <property type="match status" value="2"/>
</dbReference>
<feature type="chain" id="PRO_5045446198" evidence="1">
    <location>
        <begin position="22"/>
        <end position="508"/>
    </location>
</feature>
<evidence type="ECO:0000259" key="2">
    <source>
        <dbReference type="Pfam" id="PF12680"/>
    </source>
</evidence>
<dbReference type="InterPro" id="IPR037401">
    <property type="entry name" value="SnoaL-like"/>
</dbReference>
<dbReference type="InterPro" id="IPR032710">
    <property type="entry name" value="NTF2-like_dom_sf"/>
</dbReference>
<dbReference type="RefSeq" id="WP_249656133.1">
    <property type="nucleotide sequence ID" value="NZ_JAMFMA010000001.1"/>
</dbReference>
<evidence type="ECO:0000313" key="4">
    <source>
        <dbReference type="Proteomes" id="UP001203607"/>
    </source>
</evidence>
<feature type="signal peptide" evidence="1">
    <location>
        <begin position="1"/>
        <end position="21"/>
    </location>
</feature>
<accession>A0ABT0PNI9</accession>
<dbReference type="SUPFAM" id="SSF54427">
    <property type="entry name" value="NTF2-like"/>
    <property type="match status" value="2"/>
</dbReference>